<keyword evidence="4 8" id="KW-0812">Transmembrane</keyword>
<dbReference type="Gene3D" id="2.60.40.1120">
    <property type="entry name" value="Carboxypeptidase-like, regulatory domain"/>
    <property type="match status" value="1"/>
</dbReference>
<dbReference type="PANTHER" id="PTHR30069:SF29">
    <property type="entry name" value="HEMOGLOBIN AND HEMOGLOBIN-HAPTOGLOBIN-BINDING PROTEIN 1-RELATED"/>
    <property type="match status" value="1"/>
</dbReference>
<dbReference type="EMBL" id="QTZN02000017">
    <property type="protein sequence ID" value="MVB07149.1"/>
    <property type="molecule type" value="Genomic_DNA"/>
</dbReference>
<feature type="chain" id="PRO_5029653586" evidence="9">
    <location>
        <begin position="26"/>
        <end position="783"/>
    </location>
</feature>
<keyword evidence="5 9" id="KW-0732">Signal</keyword>
<evidence type="ECO:0000313" key="14">
    <source>
        <dbReference type="Proteomes" id="UP000462449"/>
    </source>
</evidence>
<evidence type="ECO:0000256" key="7">
    <source>
        <dbReference type="ARBA" id="ARBA00023237"/>
    </source>
</evidence>
<evidence type="ECO:0000256" key="8">
    <source>
        <dbReference type="PROSITE-ProRule" id="PRU01360"/>
    </source>
</evidence>
<dbReference type="InterPro" id="IPR036942">
    <property type="entry name" value="Beta-barrel_TonB_sf"/>
</dbReference>
<dbReference type="AlphaFoldDB" id="A0A7M4D5L5"/>
<dbReference type="Pfam" id="PF07715">
    <property type="entry name" value="Plug"/>
    <property type="match status" value="1"/>
</dbReference>
<dbReference type="OrthoDB" id="9812892at2"/>
<proteinExistence type="inferred from homology"/>
<dbReference type="InterPro" id="IPR039426">
    <property type="entry name" value="TonB-dep_rcpt-like"/>
</dbReference>
<feature type="domain" description="TonB-dependent receptor plug" evidence="10">
    <location>
        <begin position="125"/>
        <end position="229"/>
    </location>
</feature>
<dbReference type="InterPro" id="IPR008969">
    <property type="entry name" value="CarboxyPept-like_regulatory"/>
</dbReference>
<evidence type="ECO:0000313" key="12">
    <source>
        <dbReference type="EMBL" id="MVB07149.1"/>
    </source>
</evidence>
<dbReference type="SUPFAM" id="SSF56935">
    <property type="entry name" value="Porins"/>
    <property type="match status" value="1"/>
</dbReference>
<comment type="caution">
    <text evidence="11">The sequence shown here is derived from an EMBL/GenBank/DDBJ whole genome shotgun (WGS) entry which is preliminary data.</text>
</comment>
<feature type="signal peptide" evidence="9">
    <location>
        <begin position="1"/>
        <end position="25"/>
    </location>
</feature>
<evidence type="ECO:0000313" key="11">
    <source>
        <dbReference type="EMBL" id="MUP37944.1"/>
    </source>
</evidence>
<protein>
    <submittedName>
        <fullName evidence="11">TonB-dependent receptor plug domain-containing protein</fullName>
    </submittedName>
</protein>
<organism evidence="11 14">
    <name type="scientific">Labilibaculum euxinus</name>
    <dbReference type="NCBI Taxonomy" id="2686357"/>
    <lineage>
        <taxon>Bacteria</taxon>
        <taxon>Pseudomonadati</taxon>
        <taxon>Bacteroidota</taxon>
        <taxon>Bacteroidia</taxon>
        <taxon>Marinilabiliales</taxon>
        <taxon>Marinifilaceae</taxon>
        <taxon>Labilibaculum</taxon>
    </lineage>
</organism>
<dbReference type="Gene3D" id="2.40.170.20">
    <property type="entry name" value="TonB-dependent receptor, beta-barrel domain"/>
    <property type="match status" value="1"/>
</dbReference>
<evidence type="ECO:0000256" key="5">
    <source>
        <dbReference type="ARBA" id="ARBA00022729"/>
    </source>
</evidence>
<evidence type="ECO:0000256" key="6">
    <source>
        <dbReference type="ARBA" id="ARBA00023136"/>
    </source>
</evidence>
<comment type="similarity">
    <text evidence="8">Belongs to the TonB-dependent receptor family.</text>
</comment>
<keyword evidence="3 8" id="KW-1134">Transmembrane beta strand</keyword>
<reference evidence="12 13" key="1">
    <citation type="submission" date="2019-11" db="EMBL/GenBank/DDBJ databases">
        <title>Draft genome sequence of Labilibaculum sp. strain SYP isolated from Black Sea.</title>
        <authorList>
            <person name="Yadav S."/>
            <person name="Villanueva L."/>
        </authorList>
    </citation>
    <scope>NUCLEOTIDE SEQUENCE [LARGE SCALE GENOMIC DNA]</scope>
    <source>
        <strain evidence="12 13">44</strain>
    </source>
</reference>
<dbReference type="InterPro" id="IPR012910">
    <property type="entry name" value="Plug_dom"/>
</dbReference>
<dbReference type="GO" id="GO:0044718">
    <property type="term" value="P:siderophore transmembrane transport"/>
    <property type="evidence" value="ECO:0007669"/>
    <property type="project" value="TreeGrafter"/>
</dbReference>
<dbReference type="PANTHER" id="PTHR30069">
    <property type="entry name" value="TONB-DEPENDENT OUTER MEMBRANE RECEPTOR"/>
    <property type="match status" value="1"/>
</dbReference>
<evidence type="ECO:0000256" key="2">
    <source>
        <dbReference type="ARBA" id="ARBA00022448"/>
    </source>
</evidence>
<accession>A0A7M4D5L5</accession>
<dbReference type="Gene3D" id="2.170.130.10">
    <property type="entry name" value="TonB-dependent receptor, plug domain"/>
    <property type="match status" value="1"/>
</dbReference>
<keyword evidence="7 8" id="KW-0998">Cell outer membrane</keyword>
<evidence type="ECO:0000256" key="3">
    <source>
        <dbReference type="ARBA" id="ARBA00022452"/>
    </source>
</evidence>
<dbReference type="EMBL" id="WOTW01000017">
    <property type="protein sequence ID" value="MUP37944.1"/>
    <property type="molecule type" value="Genomic_DNA"/>
</dbReference>
<gene>
    <name evidence="12" type="ORF">DWB62_008980</name>
    <name evidence="11" type="ORF">GNY23_08980</name>
</gene>
<reference evidence="11 14" key="2">
    <citation type="submission" date="2019-12" db="EMBL/GenBank/DDBJ databases">
        <title>Draft genome sequence of Labilibaculum sp. strain 44 isolated from deep waters of Black Sea.</title>
        <authorList>
            <person name="Yadav S."/>
            <person name="Villanueva L."/>
        </authorList>
    </citation>
    <scope>NUCLEOTIDE SEQUENCE [LARGE SCALE GENOMIC DNA]</scope>
    <source>
        <strain evidence="11 14">44</strain>
    </source>
</reference>
<evidence type="ECO:0000256" key="9">
    <source>
        <dbReference type="SAM" id="SignalP"/>
    </source>
</evidence>
<dbReference type="Proteomes" id="UP000285951">
    <property type="component" value="Unassembled WGS sequence"/>
</dbReference>
<comment type="subcellular location">
    <subcellularLocation>
        <location evidence="1 8">Cell outer membrane</location>
        <topology evidence="1 8">Multi-pass membrane protein</topology>
    </subcellularLocation>
</comment>
<name>A0A7M4D5L5_9BACT</name>
<evidence type="ECO:0000256" key="1">
    <source>
        <dbReference type="ARBA" id="ARBA00004571"/>
    </source>
</evidence>
<dbReference type="InterPro" id="IPR037066">
    <property type="entry name" value="Plug_dom_sf"/>
</dbReference>
<dbReference type="GO" id="GO:0009279">
    <property type="term" value="C:cell outer membrane"/>
    <property type="evidence" value="ECO:0007669"/>
    <property type="project" value="UniProtKB-SubCell"/>
</dbReference>
<evidence type="ECO:0000259" key="10">
    <source>
        <dbReference type="Pfam" id="PF07715"/>
    </source>
</evidence>
<keyword evidence="13" id="KW-1185">Reference proteome</keyword>
<dbReference type="SUPFAM" id="SSF49464">
    <property type="entry name" value="Carboxypeptidase regulatory domain-like"/>
    <property type="match status" value="1"/>
</dbReference>
<dbReference type="Pfam" id="PF13715">
    <property type="entry name" value="CarbopepD_reg_2"/>
    <property type="match status" value="1"/>
</dbReference>
<evidence type="ECO:0000313" key="13">
    <source>
        <dbReference type="Proteomes" id="UP000285951"/>
    </source>
</evidence>
<dbReference type="PROSITE" id="PS52016">
    <property type="entry name" value="TONB_DEPENDENT_REC_3"/>
    <property type="match status" value="1"/>
</dbReference>
<evidence type="ECO:0000256" key="4">
    <source>
        <dbReference type="ARBA" id="ARBA00022692"/>
    </source>
</evidence>
<dbReference type="Proteomes" id="UP000462449">
    <property type="component" value="Unassembled WGS sequence"/>
</dbReference>
<keyword evidence="11" id="KW-0675">Receptor</keyword>
<keyword evidence="6 8" id="KW-0472">Membrane</keyword>
<dbReference type="GO" id="GO:0015344">
    <property type="term" value="F:siderophore uptake transmembrane transporter activity"/>
    <property type="evidence" value="ECO:0007669"/>
    <property type="project" value="TreeGrafter"/>
</dbReference>
<keyword evidence="2 8" id="KW-0813">Transport</keyword>
<sequence length="783" mass="89242">MKKEMKKVFTIIFIVILPLSLSAQALGSISGRVTDKKTGEFLPGVNVIIESLHLGTVTNNQGEFILKKIPAGNYSLSVSFIGYSTFERQISLRRGELIKLDFSIEEHSEKLNEVVVSAKSEVREIRELAMPITVISMSQLSGTVNSISDVLNKSVGITMRNSGGVGSASRLSVRGLEGKRIGFFIDETPMNDNSDFIDVNDIPMDMIERIEIYKGVIPAKFGGNAMGGAVNIVIKEYPDRYADFSYTLESFNTHKIQAVFKRNLKDKGLVIGGGGFYTYSDNNYTMESPHVEGLKIKREHDKFKKLTLAGTIEATKLWFDKIKFEPVFINTYKEIQGIEYDIREAHTKSQAYILGNSFEKDNFFIEGLDFDMSNAIAYTEYNLIDTAMQWYDWEGIAYNSDSEYGGELGNRYASNADNKKFTYMNKLNLEYLINEKHSINFNSTFTLADGKPKDDLRELSLRKKTVFDSKMRSWIVGFTYDYRTKDDRFLNSLTSRYYLYTMNTKSSNMYGLGEVKDVALSKNNIGFSDAMRYRFTTNFLAKISAGYDVRIPSETELLGDGILTEPSESLLPERNMSVNIGVMYSLLGKSKSNLQLELSGFYMHLKDMIRFTKSPWGGARYQNFGEMQTLGIEFEAKADILSTLYSYGNITYQDLRDVRDYEENSTISNPTKDMRMPNIPYLFANVGLEFHKENLFGGTEQNTRIFADLAFVEEYLYDFEMTNDQRRIPRSTTVDLGFEHSFMNERLFISGKIKNLTDANILSEFNRPLPGRVLGIKLRYIFK</sequence>